<dbReference type="AlphaFoldDB" id="A0A2G3AGJ5"/>
<feature type="domain" description="Brf1 TBP-binding" evidence="2">
    <location>
        <begin position="67"/>
        <end position="148"/>
    </location>
</feature>
<accession>A0A2G3AGJ5</accession>
<gene>
    <name evidence="3" type="ORF">T459_01248</name>
</gene>
<keyword evidence="4" id="KW-1185">Reference proteome</keyword>
<evidence type="ECO:0000256" key="1">
    <source>
        <dbReference type="SAM" id="MobiDB-lite"/>
    </source>
</evidence>
<organism evidence="3 4">
    <name type="scientific">Capsicum annuum</name>
    <name type="common">Capsicum pepper</name>
    <dbReference type="NCBI Taxonomy" id="4072"/>
    <lineage>
        <taxon>Eukaryota</taxon>
        <taxon>Viridiplantae</taxon>
        <taxon>Streptophyta</taxon>
        <taxon>Embryophyta</taxon>
        <taxon>Tracheophyta</taxon>
        <taxon>Spermatophyta</taxon>
        <taxon>Magnoliopsida</taxon>
        <taxon>eudicotyledons</taxon>
        <taxon>Gunneridae</taxon>
        <taxon>Pentapetalae</taxon>
        <taxon>asterids</taxon>
        <taxon>lamiids</taxon>
        <taxon>Solanales</taxon>
        <taxon>Solanaceae</taxon>
        <taxon>Solanoideae</taxon>
        <taxon>Capsiceae</taxon>
        <taxon>Capsicum</taxon>
    </lineage>
</organism>
<dbReference type="EMBL" id="AYRZ02000001">
    <property type="protein sequence ID" value="PHT93366.1"/>
    <property type="molecule type" value="Genomic_DNA"/>
</dbReference>
<reference evidence="3 4" key="2">
    <citation type="journal article" date="2017" name="Genome Biol.">
        <title>New reference genome sequences of hot pepper reveal the massive evolution of plant disease-resistance genes by retroduplication.</title>
        <authorList>
            <person name="Kim S."/>
            <person name="Park J."/>
            <person name="Yeom S.I."/>
            <person name="Kim Y.M."/>
            <person name="Seo E."/>
            <person name="Kim K.T."/>
            <person name="Kim M.S."/>
            <person name="Lee J.M."/>
            <person name="Cheong K."/>
            <person name="Shin H.S."/>
            <person name="Kim S.B."/>
            <person name="Han K."/>
            <person name="Lee J."/>
            <person name="Park M."/>
            <person name="Lee H.A."/>
            <person name="Lee H.Y."/>
            <person name="Lee Y."/>
            <person name="Oh S."/>
            <person name="Lee J.H."/>
            <person name="Choi E."/>
            <person name="Choi E."/>
            <person name="Lee S.E."/>
            <person name="Jeon J."/>
            <person name="Kim H."/>
            <person name="Choi G."/>
            <person name="Song H."/>
            <person name="Lee J."/>
            <person name="Lee S.C."/>
            <person name="Kwon J.K."/>
            <person name="Lee H.Y."/>
            <person name="Koo N."/>
            <person name="Hong Y."/>
            <person name="Kim R.W."/>
            <person name="Kang W.H."/>
            <person name="Huh J.H."/>
            <person name="Kang B.C."/>
            <person name="Yang T.J."/>
            <person name="Lee Y.H."/>
            <person name="Bennetzen J.L."/>
            <person name="Choi D."/>
        </authorList>
    </citation>
    <scope>NUCLEOTIDE SEQUENCE [LARGE SCALE GENOMIC DNA]</scope>
    <source>
        <strain evidence="4">cv. CM334</strain>
    </source>
</reference>
<evidence type="ECO:0000313" key="4">
    <source>
        <dbReference type="Proteomes" id="UP000222542"/>
    </source>
</evidence>
<proteinExistence type="predicted"/>
<dbReference type="Proteomes" id="UP000222542">
    <property type="component" value="Unassembled WGS sequence"/>
</dbReference>
<dbReference type="STRING" id="4072.A0A2G3AGJ5"/>
<dbReference type="OMA" id="NACRAKF"/>
<comment type="caution">
    <text evidence="3">The sequence shown here is derived from an EMBL/GenBank/DDBJ whole genome shotgun (WGS) entry which is preliminary data.</text>
</comment>
<protein>
    <recommendedName>
        <fullName evidence="2">Brf1 TBP-binding domain-containing protein</fullName>
    </recommendedName>
</protein>
<dbReference type="InterPro" id="IPR011665">
    <property type="entry name" value="BRF1_TBP-bd_dom"/>
</dbReference>
<reference evidence="3 4" key="1">
    <citation type="journal article" date="2014" name="Nat. Genet.">
        <title>Genome sequence of the hot pepper provides insights into the evolution of pungency in Capsicum species.</title>
        <authorList>
            <person name="Kim S."/>
            <person name="Park M."/>
            <person name="Yeom S.I."/>
            <person name="Kim Y.M."/>
            <person name="Lee J.M."/>
            <person name="Lee H.A."/>
            <person name="Seo E."/>
            <person name="Choi J."/>
            <person name="Cheong K."/>
            <person name="Kim K.T."/>
            <person name="Jung K."/>
            <person name="Lee G.W."/>
            <person name="Oh S.K."/>
            <person name="Bae C."/>
            <person name="Kim S.B."/>
            <person name="Lee H.Y."/>
            <person name="Kim S.Y."/>
            <person name="Kim M.S."/>
            <person name="Kang B.C."/>
            <person name="Jo Y.D."/>
            <person name="Yang H.B."/>
            <person name="Jeong H.J."/>
            <person name="Kang W.H."/>
            <person name="Kwon J.K."/>
            <person name="Shin C."/>
            <person name="Lim J.Y."/>
            <person name="Park J.H."/>
            <person name="Huh J.H."/>
            <person name="Kim J.S."/>
            <person name="Kim B.D."/>
            <person name="Cohen O."/>
            <person name="Paran I."/>
            <person name="Suh M.C."/>
            <person name="Lee S.B."/>
            <person name="Kim Y.K."/>
            <person name="Shin Y."/>
            <person name="Noh S.J."/>
            <person name="Park J."/>
            <person name="Seo Y.S."/>
            <person name="Kwon S.Y."/>
            <person name="Kim H.A."/>
            <person name="Park J.M."/>
            <person name="Kim H.J."/>
            <person name="Choi S.B."/>
            <person name="Bosland P.W."/>
            <person name="Reeves G."/>
            <person name="Jo S.H."/>
            <person name="Lee B.W."/>
            <person name="Cho H.T."/>
            <person name="Choi H.S."/>
            <person name="Lee M.S."/>
            <person name="Yu Y."/>
            <person name="Do Choi Y."/>
            <person name="Park B.S."/>
            <person name="van Deynze A."/>
            <person name="Ashrafi H."/>
            <person name="Hill T."/>
            <person name="Kim W.T."/>
            <person name="Pai H.S."/>
            <person name="Ahn H.K."/>
            <person name="Yeam I."/>
            <person name="Giovannoni J.J."/>
            <person name="Rose J.K."/>
            <person name="Sorensen I."/>
            <person name="Lee S.J."/>
            <person name="Kim R.W."/>
            <person name="Choi I.Y."/>
            <person name="Choi B.S."/>
            <person name="Lim J.S."/>
            <person name="Lee Y.H."/>
            <person name="Choi D."/>
        </authorList>
    </citation>
    <scope>NUCLEOTIDE SEQUENCE [LARGE SCALE GENOMIC DNA]</scope>
    <source>
        <strain evidence="4">cv. CM334</strain>
    </source>
</reference>
<dbReference type="Gramene" id="PHT93366">
    <property type="protein sequence ID" value="PHT93366"/>
    <property type="gene ID" value="T459_01248"/>
</dbReference>
<evidence type="ECO:0000259" key="2">
    <source>
        <dbReference type="Pfam" id="PF07741"/>
    </source>
</evidence>
<dbReference type="Pfam" id="PF07741">
    <property type="entry name" value="BRF1"/>
    <property type="match status" value="1"/>
</dbReference>
<evidence type="ECO:0000313" key="3">
    <source>
        <dbReference type="EMBL" id="PHT93366.1"/>
    </source>
</evidence>
<sequence length="224" mass="25416">MYNNNKSQESVEDELRNFMAVGVPEAKNNLVAAGVRLGKNLNARRAKFQDIDQREHIAGDDADDLSIDDSEVVGYLNNTKEINYKKIIWEKMNKNFAKGDYKLHGKKRKREIGGKKDVHANKPAKTTEKVENKRTSAKINYNALQKLVDELKHVPVEAEVGGPEPKACATGDSAENLENGFHELEQENEYVDDDYSYRDNDDDSYYGCDGTGYYNNSEDFDADY</sequence>
<feature type="region of interest" description="Disordered" evidence="1">
    <location>
        <begin position="159"/>
        <end position="183"/>
    </location>
</feature>
<name>A0A2G3AGJ5_CAPAN</name>
<dbReference type="Gene3D" id="1.20.5.650">
    <property type="entry name" value="Single helix bin"/>
    <property type="match status" value="1"/>
</dbReference>